<dbReference type="AlphaFoldDB" id="A0A174FJ55"/>
<dbReference type="EMBL" id="CYZE01000007">
    <property type="protein sequence ID" value="CUO48480.1"/>
    <property type="molecule type" value="Genomic_DNA"/>
</dbReference>
<dbReference type="InterPro" id="IPR051913">
    <property type="entry name" value="GH2_Domain-Containing"/>
</dbReference>
<feature type="domain" description="Glycosyl hydrolases family 2 sugar binding" evidence="6">
    <location>
        <begin position="20"/>
        <end position="142"/>
    </location>
</feature>
<keyword evidence="2 7" id="KW-0378">Hydrolase</keyword>
<protein>
    <submittedName>
        <fullName evidence="7">Glycoside hydrolase</fullName>
        <ecNumber evidence="7">3.2.1.31</ecNumber>
    </submittedName>
</protein>
<dbReference type="InterPro" id="IPR013783">
    <property type="entry name" value="Ig-like_fold"/>
</dbReference>
<dbReference type="InterPro" id="IPR006104">
    <property type="entry name" value="Glyco_hydro_2_N"/>
</dbReference>
<proteinExistence type="inferred from homology"/>
<evidence type="ECO:0000256" key="3">
    <source>
        <dbReference type="ARBA" id="ARBA00023295"/>
    </source>
</evidence>
<evidence type="ECO:0000259" key="4">
    <source>
        <dbReference type="Pfam" id="PF00703"/>
    </source>
</evidence>
<feature type="domain" description="Glycoside hydrolase family 2 immunoglobulin-like beta-sandwich" evidence="4">
    <location>
        <begin position="207"/>
        <end position="287"/>
    </location>
</feature>
<dbReference type="InterPro" id="IPR006102">
    <property type="entry name" value="Ig-like_GH2"/>
</dbReference>
<keyword evidence="3 7" id="KW-0326">Glycosidase</keyword>
<evidence type="ECO:0000256" key="1">
    <source>
        <dbReference type="ARBA" id="ARBA00007401"/>
    </source>
</evidence>
<evidence type="ECO:0000259" key="6">
    <source>
        <dbReference type="Pfam" id="PF02837"/>
    </source>
</evidence>
<dbReference type="Gene3D" id="2.60.120.260">
    <property type="entry name" value="Galactose-binding domain-like"/>
    <property type="match status" value="1"/>
</dbReference>
<comment type="similarity">
    <text evidence="1">Belongs to the glycosyl hydrolase 2 family.</text>
</comment>
<sequence length="594" mass="68061">MIDREKMASPRPDFYRRGWKSLNGAWKFAFDDKNIGIREGWQNGHAYEREITVPFCYQSRKSGIGETEGHPCLWYERDFSWEEQAEDARLWLNFGAVDYEAVVWINGRWAGSHKGGHTPFSVEITPFVSRTDKTARVTVMCRDSYDTAQPRGKQHWNIETDRCWYTATSGIWQNVWMEITGPRRMEHVRLIPLPDQGEVRVKISFAEPDVCGEVRWKLKFEGGEIGTGAVAVKGKRPEFIIAVRQEDPIDNTVHLWSPEKPVLYDLELEYLEGASACDRVETYFGMRTIEVKENHVLLNHFPLYQRLVLDQGYWPDSLMTPPDGEALLKDLEMVRAMGFNGVRKHQKIEDPVFLYLADHMGILVWEEMPSNYEFCQEGMDALLHEYGEVIARDCNHPCIITWVPFNESWGIRNVLFDREQQHFAETFYHYTKALDPYRLVSTNDGWEAVKADFVGIHDYESDGEVLAEKFRDMEALMGWTAVGKMVLSEGRSYGGEPVFLSEFGGIAMEDGKKESWGYNEKAAGPEAFAERLSKLTGAVNRIGGLAGFCYTQLTDVEQETNGLLYADRTPKMEVDRIAACMTGEDGGGREEKPF</sequence>
<dbReference type="SUPFAM" id="SSF49303">
    <property type="entry name" value="beta-Galactosidase/glucuronidase domain"/>
    <property type="match status" value="1"/>
</dbReference>
<dbReference type="Pfam" id="PF00703">
    <property type="entry name" value="Glyco_hydro_2"/>
    <property type="match status" value="1"/>
</dbReference>
<dbReference type="EC" id="3.2.1.31" evidence="7"/>
<dbReference type="RefSeq" id="WP_055656269.1">
    <property type="nucleotide sequence ID" value="NZ_CABIXC010000007.1"/>
</dbReference>
<dbReference type="PANTHER" id="PTHR42732:SF4">
    <property type="entry name" value="BETA-MANNOSIDASE"/>
    <property type="match status" value="1"/>
</dbReference>
<dbReference type="SUPFAM" id="SSF49785">
    <property type="entry name" value="Galactose-binding domain-like"/>
    <property type="match status" value="1"/>
</dbReference>
<reference evidence="7 8" key="1">
    <citation type="submission" date="2015-09" db="EMBL/GenBank/DDBJ databases">
        <authorList>
            <consortium name="Pathogen Informatics"/>
        </authorList>
    </citation>
    <scope>NUCLEOTIDE SEQUENCE [LARGE SCALE GENOMIC DNA]</scope>
    <source>
        <strain evidence="7 8">2789STDY5608850</strain>
    </source>
</reference>
<organism evidence="7 8">
    <name type="scientific">Hungatella hathewayi</name>
    <dbReference type="NCBI Taxonomy" id="154046"/>
    <lineage>
        <taxon>Bacteria</taxon>
        <taxon>Bacillati</taxon>
        <taxon>Bacillota</taxon>
        <taxon>Clostridia</taxon>
        <taxon>Lachnospirales</taxon>
        <taxon>Lachnospiraceae</taxon>
        <taxon>Hungatella</taxon>
    </lineage>
</organism>
<dbReference type="InterPro" id="IPR008979">
    <property type="entry name" value="Galactose-bd-like_sf"/>
</dbReference>
<gene>
    <name evidence="7" type="primary">uidA_3</name>
    <name evidence="7" type="ORF">ERS852407_02957</name>
</gene>
<feature type="domain" description="Glycoside hydrolase family 2 catalytic" evidence="5">
    <location>
        <begin position="323"/>
        <end position="451"/>
    </location>
</feature>
<dbReference type="Pfam" id="PF02836">
    <property type="entry name" value="Glyco_hydro_2_C"/>
    <property type="match status" value="1"/>
</dbReference>
<dbReference type="PANTHER" id="PTHR42732">
    <property type="entry name" value="BETA-GALACTOSIDASE"/>
    <property type="match status" value="1"/>
</dbReference>
<dbReference type="Gene3D" id="2.60.40.10">
    <property type="entry name" value="Immunoglobulins"/>
    <property type="match status" value="1"/>
</dbReference>
<dbReference type="InterPro" id="IPR036156">
    <property type="entry name" value="Beta-gal/glucu_dom_sf"/>
</dbReference>
<evidence type="ECO:0000313" key="7">
    <source>
        <dbReference type="EMBL" id="CUO48480.1"/>
    </source>
</evidence>
<dbReference type="Pfam" id="PF02837">
    <property type="entry name" value="Glyco_hydro_2_N"/>
    <property type="match status" value="1"/>
</dbReference>
<evidence type="ECO:0000313" key="8">
    <source>
        <dbReference type="Proteomes" id="UP000095651"/>
    </source>
</evidence>
<dbReference type="SUPFAM" id="SSF51445">
    <property type="entry name" value="(Trans)glycosidases"/>
    <property type="match status" value="1"/>
</dbReference>
<evidence type="ECO:0000259" key="5">
    <source>
        <dbReference type="Pfam" id="PF02836"/>
    </source>
</evidence>
<accession>A0A174FJ55</accession>
<dbReference type="Gene3D" id="3.20.20.80">
    <property type="entry name" value="Glycosidases"/>
    <property type="match status" value="1"/>
</dbReference>
<dbReference type="InterPro" id="IPR017853">
    <property type="entry name" value="GH"/>
</dbReference>
<dbReference type="GO" id="GO:0005975">
    <property type="term" value="P:carbohydrate metabolic process"/>
    <property type="evidence" value="ECO:0007669"/>
    <property type="project" value="InterPro"/>
</dbReference>
<evidence type="ECO:0000256" key="2">
    <source>
        <dbReference type="ARBA" id="ARBA00022801"/>
    </source>
</evidence>
<dbReference type="InterPro" id="IPR006103">
    <property type="entry name" value="Glyco_hydro_2_cat"/>
</dbReference>
<name>A0A174FJ55_9FIRM</name>
<dbReference type="Proteomes" id="UP000095651">
    <property type="component" value="Unassembled WGS sequence"/>
</dbReference>
<dbReference type="GO" id="GO:0004566">
    <property type="term" value="F:beta-glucuronidase activity"/>
    <property type="evidence" value="ECO:0007669"/>
    <property type="project" value="UniProtKB-EC"/>
</dbReference>